<proteinExistence type="predicted"/>
<feature type="domain" description="Major facilitator superfamily (MFS) profile" evidence="5">
    <location>
        <begin position="1"/>
        <end position="98"/>
    </location>
</feature>
<protein>
    <submittedName>
        <fullName evidence="6">MFS transporter</fullName>
    </submittedName>
</protein>
<dbReference type="InterPro" id="IPR011701">
    <property type="entry name" value="MFS"/>
</dbReference>
<evidence type="ECO:0000256" key="2">
    <source>
        <dbReference type="ARBA" id="ARBA00022989"/>
    </source>
</evidence>
<dbReference type="InterPro" id="IPR036259">
    <property type="entry name" value="MFS_trans_sf"/>
</dbReference>
<sequence>MTMTCFQIGCILSRPFAGELIDRLNKEKMLFFTTGLFCDYSTLQFSPSIEYLFVYRFFQGVLFAIGTTAVATVAVLILPKQRKGKALAISQCSLISQW</sequence>
<evidence type="ECO:0000259" key="5">
    <source>
        <dbReference type="PROSITE" id="PS50850"/>
    </source>
</evidence>
<dbReference type="InterPro" id="IPR020846">
    <property type="entry name" value="MFS_dom"/>
</dbReference>
<dbReference type="PANTHER" id="PTHR23531:SF1">
    <property type="entry name" value="QUINOLENE RESISTANCE PROTEIN NORA"/>
    <property type="match status" value="1"/>
</dbReference>
<gene>
    <name evidence="6" type="ORF">INT80_05200</name>
</gene>
<evidence type="ECO:0000313" key="6">
    <source>
        <dbReference type="EMBL" id="MBF4102478.1"/>
    </source>
</evidence>
<organism evidence="6">
    <name type="scientific">Gallibacterium anatis</name>
    <dbReference type="NCBI Taxonomy" id="750"/>
    <lineage>
        <taxon>Bacteria</taxon>
        <taxon>Pseudomonadati</taxon>
        <taxon>Pseudomonadota</taxon>
        <taxon>Gammaproteobacteria</taxon>
        <taxon>Pasteurellales</taxon>
        <taxon>Pasteurellaceae</taxon>
        <taxon>Gallibacterium</taxon>
    </lineage>
</organism>
<evidence type="ECO:0000256" key="1">
    <source>
        <dbReference type="ARBA" id="ARBA00022692"/>
    </source>
</evidence>
<keyword evidence="3 4" id="KW-0472">Membrane</keyword>
<comment type="caution">
    <text evidence="6">The sequence shown here is derived from an EMBL/GenBank/DDBJ whole genome shotgun (WGS) entry which is preliminary data.</text>
</comment>
<dbReference type="GO" id="GO:0022857">
    <property type="term" value="F:transmembrane transporter activity"/>
    <property type="evidence" value="ECO:0007669"/>
    <property type="project" value="InterPro"/>
</dbReference>
<dbReference type="Pfam" id="PF07690">
    <property type="entry name" value="MFS_1"/>
    <property type="match status" value="1"/>
</dbReference>
<reference evidence="6" key="1">
    <citation type="submission" date="2020-11" db="EMBL/GenBank/DDBJ databases">
        <title>Gallibacterium anatis 1637, full genome, WGS.</title>
        <authorList>
            <person name="Laishevtcev A.I."/>
            <person name="Yakimova E.A."/>
            <person name="Petkovich D."/>
            <person name="Stepanova T.V."/>
            <person name="Kalendr R.S."/>
            <person name="Rubalsky E.O."/>
            <person name="Zulkarneev E.R."/>
            <person name="Aleshkin A.V."/>
        </authorList>
    </citation>
    <scope>NUCLEOTIDE SEQUENCE</scope>
    <source>
        <strain evidence="6">1637</strain>
    </source>
</reference>
<accession>A0A930UVV2</accession>
<dbReference type="Gene3D" id="1.20.1250.20">
    <property type="entry name" value="MFS general substrate transporter like domains"/>
    <property type="match status" value="1"/>
</dbReference>
<dbReference type="EMBL" id="JADION010000011">
    <property type="protein sequence ID" value="MBF4102478.1"/>
    <property type="molecule type" value="Genomic_DNA"/>
</dbReference>
<evidence type="ECO:0000256" key="4">
    <source>
        <dbReference type="SAM" id="Phobius"/>
    </source>
</evidence>
<evidence type="ECO:0000256" key="3">
    <source>
        <dbReference type="ARBA" id="ARBA00023136"/>
    </source>
</evidence>
<dbReference type="SUPFAM" id="SSF103473">
    <property type="entry name" value="MFS general substrate transporter"/>
    <property type="match status" value="1"/>
</dbReference>
<dbReference type="PANTHER" id="PTHR23531">
    <property type="entry name" value="QUINOLENE RESISTANCE PROTEIN NORA"/>
    <property type="match status" value="1"/>
</dbReference>
<dbReference type="InterPro" id="IPR052714">
    <property type="entry name" value="MFS_Exporter"/>
</dbReference>
<dbReference type="AlphaFoldDB" id="A0A930UVV2"/>
<keyword evidence="1 4" id="KW-0812">Transmembrane</keyword>
<keyword evidence="2 4" id="KW-1133">Transmembrane helix</keyword>
<name>A0A930UVV2_9PAST</name>
<dbReference type="PROSITE" id="PS50850">
    <property type="entry name" value="MFS"/>
    <property type="match status" value="1"/>
</dbReference>
<feature type="transmembrane region" description="Helical" evidence="4">
    <location>
        <begin position="57"/>
        <end position="78"/>
    </location>
</feature>